<name>A0ABU1U809_9MICC</name>
<evidence type="ECO:0000313" key="1">
    <source>
        <dbReference type="EMBL" id="MDR7081331.1"/>
    </source>
</evidence>
<dbReference type="Proteomes" id="UP001252243">
    <property type="component" value="Unassembled WGS sequence"/>
</dbReference>
<organism evidence="1 2">
    <name type="scientific">Arthrobacter ginsengisoli</name>
    <dbReference type="NCBI Taxonomy" id="1356565"/>
    <lineage>
        <taxon>Bacteria</taxon>
        <taxon>Bacillati</taxon>
        <taxon>Actinomycetota</taxon>
        <taxon>Actinomycetes</taxon>
        <taxon>Micrococcales</taxon>
        <taxon>Micrococcaceae</taxon>
        <taxon>Arthrobacter</taxon>
    </lineage>
</organism>
<evidence type="ECO:0000313" key="2">
    <source>
        <dbReference type="Proteomes" id="UP001252243"/>
    </source>
</evidence>
<protein>
    <recommendedName>
        <fullName evidence="3">RES domain-containing protein</fullName>
    </recommendedName>
</protein>
<comment type="caution">
    <text evidence="1">The sequence shown here is derived from an EMBL/GenBank/DDBJ whole genome shotgun (WGS) entry which is preliminary data.</text>
</comment>
<dbReference type="RefSeq" id="WP_310050443.1">
    <property type="nucleotide sequence ID" value="NZ_JAVDVQ010000002.1"/>
</dbReference>
<keyword evidence="2" id="KW-1185">Reference proteome</keyword>
<sequence length="241" mass="25704">MQSPRTLIESVEKNPALPSGPEERFAGYGVMGVPFSSGYILALRHFAASSVGPGYSSVWIRDPAGVWTMHSTADPGSSCPRYFGSALGSASTSGISIRWRDGYSFSVDVGGGVDLSWDLTLAATPVTRLMSAVSGAVPDRLWRSRRFLRAMGAVAGPALGAGHIGLTGKVPNGQTFGARPQRMWFVRESTARLHGHSLGQISALPVQDRLADFWIPQRGIFMIGSSVFDPFDAATHLAAEH</sequence>
<evidence type="ECO:0008006" key="3">
    <source>
        <dbReference type="Google" id="ProtNLM"/>
    </source>
</evidence>
<gene>
    <name evidence="1" type="ORF">J2X01_000608</name>
</gene>
<reference evidence="1 2" key="1">
    <citation type="submission" date="2023-07" db="EMBL/GenBank/DDBJ databases">
        <title>Sorghum-associated microbial communities from plants grown in Nebraska, USA.</title>
        <authorList>
            <person name="Schachtman D."/>
        </authorList>
    </citation>
    <scope>NUCLEOTIDE SEQUENCE [LARGE SCALE GENOMIC DNA]</scope>
    <source>
        <strain evidence="1 2">BE167</strain>
    </source>
</reference>
<dbReference type="EMBL" id="JAVDVQ010000002">
    <property type="protein sequence ID" value="MDR7081331.1"/>
    <property type="molecule type" value="Genomic_DNA"/>
</dbReference>
<accession>A0ABU1U809</accession>
<proteinExistence type="predicted"/>